<dbReference type="GeneID" id="58923459"/>
<evidence type="ECO:0000313" key="1">
    <source>
        <dbReference type="EMBL" id="OHY89375.1"/>
    </source>
</evidence>
<dbReference type="RefSeq" id="WP_042022720.1">
    <property type="nucleotide sequence ID" value="NZ_CDBW01000034.1"/>
</dbReference>
<accession>A0A1S2CKP1</accession>
<protein>
    <submittedName>
        <fullName evidence="1">Uncharacterized protein</fullName>
    </submittedName>
</protein>
<dbReference type="EMBL" id="MKFU01000049">
    <property type="protein sequence ID" value="OHY89375.1"/>
    <property type="molecule type" value="Genomic_DNA"/>
</dbReference>
<dbReference type="STRING" id="646.BJD16_20735"/>
<gene>
    <name evidence="1" type="ORF">BJD16_20735</name>
</gene>
<proteinExistence type="predicted"/>
<evidence type="ECO:0000313" key="2">
    <source>
        <dbReference type="Proteomes" id="UP000179934"/>
    </source>
</evidence>
<dbReference type="Proteomes" id="UP000179934">
    <property type="component" value="Unassembled WGS sequence"/>
</dbReference>
<comment type="caution">
    <text evidence="1">The sequence shown here is derived from an EMBL/GenBank/DDBJ whole genome shotgun (WGS) entry which is preliminary data.</text>
</comment>
<organism evidence="1 2">
    <name type="scientific">Aeromonas sobria</name>
    <dbReference type="NCBI Taxonomy" id="646"/>
    <lineage>
        <taxon>Bacteria</taxon>
        <taxon>Pseudomonadati</taxon>
        <taxon>Pseudomonadota</taxon>
        <taxon>Gammaproteobacteria</taxon>
        <taxon>Aeromonadales</taxon>
        <taxon>Aeromonadaceae</taxon>
        <taxon>Aeromonas</taxon>
    </lineage>
</organism>
<dbReference type="AlphaFoldDB" id="A0A1S2CKP1"/>
<dbReference type="OrthoDB" id="9182678at2"/>
<name>A0A1S2CKP1_AERSO</name>
<sequence length="218" mass="24341">MDLLSGNFEERLRAAISFAWDVFSRKVGAGLIGVNKEASMQLHYANILSQTLPLVTVEADESSHVELETGVTVEGKSREIDLLVVGLKGQTTHRIAIEVKCYRTKAASGGNRGATDIFMKDVYDDLHILERYCEEKKADRGIALVMNDREGFVNPKKKESKCWDYDISNGNMAGPVVLTTQVGSTKIPIKISLNRQYIFSWIQHGGFWFVELEGVVLE</sequence>
<reference evidence="1 2" key="1">
    <citation type="submission" date="2016-09" db="EMBL/GenBank/DDBJ databases">
        <title>Draft Genome Sequence of Aeromonas sobria Strain 08005, Isolated from Sick Rana catesbeiana.</title>
        <authorList>
            <person name="Yang Q."/>
        </authorList>
    </citation>
    <scope>NUCLEOTIDE SEQUENCE [LARGE SCALE GENOMIC DNA]</scope>
    <source>
        <strain evidence="1 2">08005</strain>
    </source>
</reference>